<organism evidence="2">
    <name type="scientific">Podoviridae sp. cti6G1</name>
    <dbReference type="NCBI Taxonomy" id="2826570"/>
    <lineage>
        <taxon>Viruses</taxon>
        <taxon>Duplodnaviria</taxon>
        <taxon>Heunggongvirae</taxon>
        <taxon>Uroviricota</taxon>
        <taxon>Caudoviricetes</taxon>
    </lineage>
</organism>
<feature type="region of interest" description="Disordered" evidence="1">
    <location>
        <begin position="132"/>
        <end position="156"/>
    </location>
</feature>
<name>A0A8S5LUV9_9CAUD</name>
<sequence length="197" mass="21139">MKSGVTVRSDNSQAILDALKTIGKKEVLIGIPEDASSREDAHFGNAGIGYLNEFGSPAQNIPPRPHLQPGIRSADDQTIPLLKEAAQAALEGNATGAERALGQAGQKAVNGVKIYMHKANFTPLADSTIEARAKRGKKGRKGARAELARRDANGKLNATNVESGQLISNENARPLIDTGKYSDSIKYVVRDKDEKYF</sequence>
<proteinExistence type="predicted"/>
<dbReference type="EMBL" id="BK014740">
    <property type="protein sequence ID" value="DAD73603.1"/>
    <property type="molecule type" value="Genomic_DNA"/>
</dbReference>
<reference evidence="2" key="1">
    <citation type="journal article" date="2021" name="Proc. Natl. Acad. Sci. U.S.A.">
        <title>A Catalog of Tens of Thousands of Viruses from Human Metagenomes Reveals Hidden Associations with Chronic Diseases.</title>
        <authorList>
            <person name="Tisza M.J."/>
            <person name="Buck C.B."/>
        </authorList>
    </citation>
    <scope>NUCLEOTIDE SEQUENCE</scope>
    <source>
        <strain evidence="2">Cti6G1</strain>
    </source>
</reference>
<accession>A0A8S5LUV9</accession>
<evidence type="ECO:0000313" key="2">
    <source>
        <dbReference type="EMBL" id="DAD73603.1"/>
    </source>
</evidence>
<feature type="compositionally biased region" description="Basic and acidic residues" evidence="1">
    <location>
        <begin position="143"/>
        <end position="153"/>
    </location>
</feature>
<evidence type="ECO:0000256" key="1">
    <source>
        <dbReference type="SAM" id="MobiDB-lite"/>
    </source>
</evidence>
<protein>
    <submittedName>
        <fullName evidence="2">Virion morphogenesis protein</fullName>
    </submittedName>
</protein>